<proteinExistence type="predicted"/>
<organism evidence="1 2">
    <name type="scientific">Corynebacterium glucuronolyticum</name>
    <dbReference type="NCBI Taxonomy" id="39791"/>
    <lineage>
        <taxon>Bacteria</taxon>
        <taxon>Bacillati</taxon>
        <taxon>Actinomycetota</taxon>
        <taxon>Actinomycetes</taxon>
        <taxon>Mycobacteriales</taxon>
        <taxon>Corynebacteriaceae</taxon>
        <taxon>Corynebacterium</taxon>
    </lineage>
</organism>
<gene>
    <name evidence="1" type="ORF">I6I10_02370</name>
</gene>
<dbReference type="AlphaFoldDB" id="A0A7T4JVC8"/>
<sequence>MVKKFSEAFTWPAAHALSAYGDLGQWQALASNVTGSDRLSEVMAEVNRSSAIAAASSGISQALAAIGASKFATAGIDSAAKMIASYNPAAQSLAELGASTYATASVAAAAKMIASYNPAAQSLAELGASTYATASVAAAAKMIASNNPAAQALQAPLLNAFPSASVVAETLIADANPAFGKFLELQRSLIEPPRIADLTSWIRRDSATPHLPDNIKQALEEVSLKEIRSFLLSEGIGIFGVPRTSITTRLLKATSHSSRRDILGNSAKQIIADCKSALTDEVQEKFSPSNFALLAIEAAEDGHFAPAQALLATTLDTSITKLIPTSDKAKKKIKTKNEEDKAPLNYETATEFRQALGWLPVWNAHQVYWPQRGDKIPLEFSRHATIHAASKRQYTKRNFIQALLVTVSLCIYATESLRNYWGVLPIRN</sequence>
<evidence type="ECO:0000313" key="2">
    <source>
        <dbReference type="Proteomes" id="UP000596145"/>
    </source>
</evidence>
<evidence type="ECO:0000313" key="1">
    <source>
        <dbReference type="EMBL" id="QQB46799.1"/>
    </source>
</evidence>
<accession>A0A7T4JVC8</accession>
<dbReference type="Proteomes" id="UP000596145">
    <property type="component" value="Chromosome"/>
</dbReference>
<reference evidence="1 2" key="1">
    <citation type="submission" date="2020-12" db="EMBL/GenBank/DDBJ databases">
        <title>FDA dAtabase for Regulatory Grade micrObial Sequences (FDA-ARGOS): Supporting development and validation of Infectious Disease Dx tests.</title>
        <authorList>
            <person name="Sproer C."/>
            <person name="Gronow S."/>
            <person name="Severitt S."/>
            <person name="Schroder I."/>
            <person name="Tallon L."/>
            <person name="Sadzewicz L."/>
            <person name="Zhao X."/>
            <person name="Boylan J."/>
            <person name="Ott S."/>
            <person name="Bowen H."/>
            <person name="Vavikolanu K."/>
            <person name="Mehta A."/>
            <person name="Aluvathingal J."/>
            <person name="Nadendla S."/>
            <person name="Lowell S."/>
            <person name="Myers T."/>
            <person name="Yan Y."/>
            <person name="Sichtig H."/>
        </authorList>
    </citation>
    <scope>NUCLEOTIDE SEQUENCE [LARGE SCALE GENOMIC DNA]</scope>
    <source>
        <strain evidence="1 2">FDAARGOS_1053</strain>
    </source>
</reference>
<dbReference type="EMBL" id="CP066007">
    <property type="protein sequence ID" value="QQB46799.1"/>
    <property type="molecule type" value="Genomic_DNA"/>
</dbReference>
<name>A0A7T4JVC8_9CORY</name>
<protein>
    <submittedName>
        <fullName evidence="1">Uncharacterized protein</fullName>
    </submittedName>
</protein>
<dbReference type="RefSeq" id="WP_198481450.1">
    <property type="nucleotide sequence ID" value="NZ_CP066007.1"/>
</dbReference>
<dbReference type="GeneID" id="92758842"/>